<evidence type="ECO:0000313" key="3">
    <source>
        <dbReference type="Proteomes" id="UP000177629"/>
    </source>
</evidence>
<organism evidence="2 3">
    <name type="scientific">Candidatus Terrybacteria bacterium RIFCSPHIGHO2_01_FULL_48_17</name>
    <dbReference type="NCBI Taxonomy" id="1802362"/>
    <lineage>
        <taxon>Bacteria</taxon>
        <taxon>Candidatus Terryibacteriota</taxon>
    </lineage>
</organism>
<accession>A0A1G2PL39</accession>
<dbReference type="AlphaFoldDB" id="A0A1G2PL39"/>
<evidence type="ECO:0000313" key="2">
    <source>
        <dbReference type="EMBL" id="OHA49028.1"/>
    </source>
</evidence>
<comment type="caution">
    <text evidence="2">The sequence shown here is derived from an EMBL/GenBank/DDBJ whole genome shotgun (WGS) entry which is preliminary data.</text>
</comment>
<dbReference type="EMBL" id="MHSS01000001">
    <property type="protein sequence ID" value="OHA49028.1"/>
    <property type="molecule type" value="Genomic_DNA"/>
</dbReference>
<sequence>MIPLPARENFSGDSLAGRDSDHGRSGLVTRSQLCRALFIRPQFLRSKEKKREEKQGNSAGRSFCLAGGIAFLRAG</sequence>
<evidence type="ECO:0000256" key="1">
    <source>
        <dbReference type="SAM" id="MobiDB-lite"/>
    </source>
</evidence>
<gene>
    <name evidence="2" type="ORF">A2806_01645</name>
</gene>
<name>A0A1G2PL39_9BACT</name>
<proteinExistence type="predicted"/>
<feature type="region of interest" description="Disordered" evidence="1">
    <location>
        <begin position="1"/>
        <end position="25"/>
    </location>
</feature>
<dbReference type="STRING" id="1802362.A2806_01645"/>
<protein>
    <submittedName>
        <fullName evidence="2">Uncharacterized protein</fullName>
    </submittedName>
</protein>
<reference evidence="2 3" key="1">
    <citation type="journal article" date="2016" name="Nat. Commun.">
        <title>Thousands of microbial genomes shed light on interconnected biogeochemical processes in an aquifer system.</title>
        <authorList>
            <person name="Anantharaman K."/>
            <person name="Brown C.T."/>
            <person name="Hug L.A."/>
            <person name="Sharon I."/>
            <person name="Castelle C.J."/>
            <person name="Probst A.J."/>
            <person name="Thomas B.C."/>
            <person name="Singh A."/>
            <person name="Wilkins M.J."/>
            <person name="Karaoz U."/>
            <person name="Brodie E.L."/>
            <person name="Williams K.H."/>
            <person name="Hubbard S.S."/>
            <person name="Banfield J.F."/>
        </authorList>
    </citation>
    <scope>NUCLEOTIDE SEQUENCE [LARGE SCALE GENOMIC DNA]</scope>
</reference>
<dbReference type="Proteomes" id="UP000177629">
    <property type="component" value="Unassembled WGS sequence"/>
</dbReference>